<dbReference type="Proteomes" id="UP001303473">
    <property type="component" value="Unassembled WGS sequence"/>
</dbReference>
<keyword evidence="1" id="KW-0862">Zinc</keyword>
<proteinExistence type="predicted"/>
<sequence length="228" mass="24820">MPPIRNETRSSRHDPLGRRPGQRRVRVEMVGAPGLDLGQRISSDDAGAPPSSGHYVELTLNGITIKLDSANLQATNSRLICGGFTITLNIVPVQVRAQEVIDLTANEEPDTAAEEPTANVSYDVHCSSCRGAVDKGYLLEHCGCIVCHSCDYRHIQRCANHPSNGPQYTVEVFALSRRCSICLDTDINEWAALGVCGHTFHEACLMGRDGQACPICRTLSAEITRFAM</sequence>
<dbReference type="GO" id="GO:0008270">
    <property type="term" value="F:zinc ion binding"/>
    <property type="evidence" value="ECO:0007669"/>
    <property type="project" value="UniProtKB-KW"/>
</dbReference>
<dbReference type="EMBL" id="MU853833">
    <property type="protein sequence ID" value="KAK3938281.1"/>
    <property type="molecule type" value="Genomic_DNA"/>
</dbReference>
<evidence type="ECO:0000256" key="2">
    <source>
        <dbReference type="SAM" id="MobiDB-lite"/>
    </source>
</evidence>
<dbReference type="PROSITE" id="PS50089">
    <property type="entry name" value="ZF_RING_2"/>
    <property type="match status" value="1"/>
</dbReference>
<name>A0AAN6N334_9PEZI</name>
<dbReference type="AlphaFoldDB" id="A0AAN6N334"/>
<feature type="domain" description="RING-type" evidence="3">
    <location>
        <begin position="179"/>
        <end position="217"/>
    </location>
</feature>
<dbReference type="Pfam" id="PF13639">
    <property type="entry name" value="zf-RING_2"/>
    <property type="match status" value="1"/>
</dbReference>
<keyword evidence="5" id="KW-1185">Reference proteome</keyword>
<feature type="region of interest" description="Disordered" evidence="2">
    <location>
        <begin position="1"/>
        <end position="22"/>
    </location>
</feature>
<keyword evidence="1" id="KW-0863">Zinc-finger</keyword>
<protein>
    <recommendedName>
        <fullName evidence="3">RING-type domain-containing protein</fullName>
    </recommendedName>
</protein>
<gene>
    <name evidence="4" type="ORF">QBC46DRAFT_343747</name>
</gene>
<evidence type="ECO:0000259" key="3">
    <source>
        <dbReference type="PROSITE" id="PS50089"/>
    </source>
</evidence>
<feature type="compositionally biased region" description="Basic and acidic residues" evidence="2">
    <location>
        <begin position="1"/>
        <end position="17"/>
    </location>
</feature>
<dbReference type="SMART" id="SM00184">
    <property type="entry name" value="RING"/>
    <property type="match status" value="1"/>
</dbReference>
<evidence type="ECO:0000256" key="1">
    <source>
        <dbReference type="PROSITE-ProRule" id="PRU00175"/>
    </source>
</evidence>
<dbReference type="Gene3D" id="3.30.40.10">
    <property type="entry name" value="Zinc/RING finger domain, C3HC4 (zinc finger)"/>
    <property type="match status" value="1"/>
</dbReference>
<organism evidence="4 5">
    <name type="scientific">Diplogelasinospora grovesii</name>
    <dbReference type="NCBI Taxonomy" id="303347"/>
    <lineage>
        <taxon>Eukaryota</taxon>
        <taxon>Fungi</taxon>
        <taxon>Dikarya</taxon>
        <taxon>Ascomycota</taxon>
        <taxon>Pezizomycotina</taxon>
        <taxon>Sordariomycetes</taxon>
        <taxon>Sordariomycetidae</taxon>
        <taxon>Sordariales</taxon>
        <taxon>Diplogelasinosporaceae</taxon>
        <taxon>Diplogelasinospora</taxon>
    </lineage>
</organism>
<evidence type="ECO:0000313" key="4">
    <source>
        <dbReference type="EMBL" id="KAK3938281.1"/>
    </source>
</evidence>
<dbReference type="SUPFAM" id="SSF57850">
    <property type="entry name" value="RING/U-box"/>
    <property type="match status" value="1"/>
</dbReference>
<evidence type="ECO:0000313" key="5">
    <source>
        <dbReference type="Proteomes" id="UP001303473"/>
    </source>
</evidence>
<comment type="caution">
    <text evidence="4">The sequence shown here is derived from an EMBL/GenBank/DDBJ whole genome shotgun (WGS) entry which is preliminary data.</text>
</comment>
<accession>A0AAN6N334</accession>
<dbReference type="InterPro" id="IPR001841">
    <property type="entry name" value="Znf_RING"/>
</dbReference>
<dbReference type="InterPro" id="IPR013083">
    <property type="entry name" value="Znf_RING/FYVE/PHD"/>
</dbReference>
<keyword evidence="1" id="KW-0479">Metal-binding</keyword>
<reference evidence="5" key="1">
    <citation type="journal article" date="2023" name="Mol. Phylogenet. Evol.">
        <title>Genome-scale phylogeny and comparative genomics of the fungal order Sordariales.</title>
        <authorList>
            <person name="Hensen N."/>
            <person name="Bonometti L."/>
            <person name="Westerberg I."/>
            <person name="Brannstrom I.O."/>
            <person name="Guillou S."/>
            <person name="Cros-Aarteil S."/>
            <person name="Calhoun S."/>
            <person name="Haridas S."/>
            <person name="Kuo A."/>
            <person name="Mondo S."/>
            <person name="Pangilinan J."/>
            <person name="Riley R."/>
            <person name="LaButti K."/>
            <person name="Andreopoulos B."/>
            <person name="Lipzen A."/>
            <person name="Chen C."/>
            <person name="Yan M."/>
            <person name="Daum C."/>
            <person name="Ng V."/>
            <person name="Clum A."/>
            <person name="Steindorff A."/>
            <person name="Ohm R.A."/>
            <person name="Martin F."/>
            <person name="Silar P."/>
            <person name="Natvig D.O."/>
            <person name="Lalanne C."/>
            <person name="Gautier V."/>
            <person name="Ament-Velasquez S.L."/>
            <person name="Kruys A."/>
            <person name="Hutchinson M.I."/>
            <person name="Powell A.J."/>
            <person name="Barry K."/>
            <person name="Miller A.N."/>
            <person name="Grigoriev I.V."/>
            <person name="Debuchy R."/>
            <person name="Gladieux P."/>
            <person name="Hiltunen Thoren M."/>
            <person name="Johannesson H."/>
        </authorList>
    </citation>
    <scope>NUCLEOTIDE SEQUENCE [LARGE SCALE GENOMIC DNA]</scope>
    <source>
        <strain evidence="5">CBS 340.73</strain>
    </source>
</reference>